<dbReference type="Proteomes" id="UP000887116">
    <property type="component" value="Unassembled WGS sequence"/>
</dbReference>
<dbReference type="EMBL" id="BMAO01029964">
    <property type="protein sequence ID" value="GFQ64776.1"/>
    <property type="molecule type" value="Genomic_DNA"/>
</dbReference>
<accession>A0A8X6K719</accession>
<gene>
    <name evidence="1" type="ORF">TNCT_124451</name>
</gene>
<evidence type="ECO:0000313" key="1">
    <source>
        <dbReference type="EMBL" id="GFQ64776.1"/>
    </source>
</evidence>
<name>A0A8X6K719_TRICU</name>
<proteinExistence type="predicted"/>
<keyword evidence="2" id="KW-1185">Reference proteome</keyword>
<comment type="caution">
    <text evidence="1">The sequence shown here is derived from an EMBL/GenBank/DDBJ whole genome shotgun (WGS) entry which is preliminary data.</text>
</comment>
<evidence type="ECO:0000313" key="2">
    <source>
        <dbReference type="Proteomes" id="UP000887116"/>
    </source>
</evidence>
<organism evidence="1 2">
    <name type="scientific">Trichonephila clavata</name>
    <name type="common">Joro spider</name>
    <name type="synonym">Nephila clavata</name>
    <dbReference type="NCBI Taxonomy" id="2740835"/>
    <lineage>
        <taxon>Eukaryota</taxon>
        <taxon>Metazoa</taxon>
        <taxon>Ecdysozoa</taxon>
        <taxon>Arthropoda</taxon>
        <taxon>Chelicerata</taxon>
        <taxon>Arachnida</taxon>
        <taxon>Araneae</taxon>
        <taxon>Araneomorphae</taxon>
        <taxon>Entelegynae</taxon>
        <taxon>Araneoidea</taxon>
        <taxon>Nephilidae</taxon>
        <taxon>Trichonephila</taxon>
    </lineage>
</organism>
<sequence length="116" mass="12754">MERTHILNAGKEMIYKRSLSPCIASSYVCPSARVFQESVGDFFLIPGQKKKNHSLALRIASLEMLTPQPERVTLALIPETTQPVLISDMPPAIPELTTVELPAVSERTPVVFPAVP</sequence>
<protein>
    <submittedName>
        <fullName evidence="1">Uncharacterized protein</fullName>
    </submittedName>
</protein>
<dbReference type="AlphaFoldDB" id="A0A8X6K719"/>
<reference evidence="1" key="1">
    <citation type="submission" date="2020-07" db="EMBL/GenBank/DDBJ databases">
        <title>Multicomponent nature underlies the extraordinary mechanical properties of spider dragline silk.</title>
        <authorList>
            <person name="Kono N."/>
            <person name="Nakamura H."/>
            <person name="Mori M."/>
            <person name="Yoshida Y."/>
            <person name="Ohtoshi R."/>
            <person name="Malay A.D."/>
            <person name="Moran D.A.P."/>
            <person name="Tomita M."/>
            <person name="Numata K."/>
            <person name="Arakawa K."/>
        </authorList>
    </citation>
    <scope>NUCLEOTIDE SEQUENCE</scope>
</reference>